<reference evidence="2 3" key="1">
    <citation type="journal article" date="2008" name="Nature">
        <title>The genome of the model beetle and pest Tribolium castaneum.</title>
        <authorList>
            <consortium name="Tribolium Genome Sequencing Consortium"/>
            <person name="Richards S."/>
            <person name="Gibbs R.A."/>
            <person name="Weinstock G.M."/>
            <person name="Brown S.J."/>
            <person name="Denell R."/>
            <person name="Beeman R.W."/>
            <person name="Gibbs R."/>
            <person name="Beeman R.W."/>
            <person name="Brown S.J."/>
            <person name="Bucher G."/>
            <person name="Friedrich M."/>
            <person name="Grimmelikhuijzen C.J."/>
            <person name="Klingler M."/>
            <person name="Lorenzen M."/>
            <person name="Richards S."/>
            <person name="Roth S."/>
            <person name="Schroder R."/>
            <person name="Tautz D."/>
            <person name="Zdobnov E.M."/>
            <person name="Muzny D."/>
            <person name="Gibbs R.A."/>
            <person name="Weinstock G.M."/>
            <person name="Attaway T."/>
            <person name="Bell S."/>
            <person name="Buhay C.J."/>
            <person name="Chandrabose M.N."/>
            <person name="Chavez D."/>
            <person name="Clerk-Blankenburg K.P."/>
            <person name="Cree A."/>
            <person name="Dao M."/>
            <person name="Davis C."/>
            <person name="Chacko J."/>
            <person name="Dinh H."/>
            <person name="Dugan-Rocha S."/>
            <person name="Fowler G."/>
            <person name="Garner T.T."/>
            <person name="Garnes J."/>
            <person name="Gnirke A."/>
            <person name="Hawes A."/>
            <person name="Hernandez J."/>
            <person name="Hines S."/>
            <person name="Holder M."/>
            <person name="Hume J."/>
            <person name="Jhangiani S.N."/>
            <person name="Joshi V."/>
            <person name="Khan Z.M."/>
            <person name="Jackson L."/>
            <person name="Kovar C."/>
            <person name="Kowis A."/>
            <person name="Lee S."/>
            <person name="Lewis L.R."/>
            <person name="Margolis J."/>
            <person name="Morgan M."/>
            <person name="Nazareth L.V."/>
            <person name="Nguyen N."/>
            <person name="Okwuonu G."/>
            <person name="Parker D."/>
            <person name="Richards S."/>
            <person name="Ruiz S.J."/>
            <person name="Santibanez J."/>
            <person name="Savard J."/>
            <person name="Scherer S.E."/>
            <person name="Schneider B."/>
            <person name="Sodergren E."/>
            <person name="Tautz D."/>
            <person name="Vattahil S."/>
            <person name="Villasana D."/>
            <person name="White C.S."/>
            <person name="Wright R."/>
            <person name="Park Y."/>
            <person name="Beeman R.W."/>
            <person name="Lord J."/>
            <person name="Oppert B."/>
            <person name="Lorenzen M."/>
            <person name="Brown S."/>
            <person name="Wang L."/>
            <person name="Savard J."/>
            <person name="Tautz D."/>
            <person name="Richards S."/>
            <person name="Weinstock G."/>
            <person name="Gibbs R.A."/>
            <person name="Liu Y."/>
            <person name="Worley K."/>
            <person name="Weinstock G."/>
            <person name="Elsik C.G."/>
            <person name="Reese J.T."/>
            <person name="Elhaik E."/>
            <person name="Landan G."/>
            <person name="Graur D."/>
            <person name="Arensburger P."/>
            <person name="Atkinson P."/>
            <person name="Beeman R.W."/>
            <person name="Beidler J."/>
            <person name="Brown S.J."/>
            <person name="Demuth J.P."/>
            <person name="Drury D.W."/>
            <person name="Du Y.Z."/>
            <person name="Fujiwara H."/>
            <person name="Lorenzen M."/>
            <person name="Maselli V."/>
            <person name="Osanai M."/>
            <person name="Park Y."/>
            <person name="Robertson H.M."/>
            <person name="Tu Z."/>
            <person name="Wang J.J."/>
            <person name="Wang S."/>
            <person name="Richards S."/>
            <person name="Song H."/>
            <person name="Zhang L."/>
            <person name="Sodergren E."/>
            <person name="Werner D."/>
            <person name="Stanke M."/>
            <person name="Morgenstern B."/>
            <person name="Solovyev V."/>
            <person name="Kosarev P."/>
            <person name="Brown G."/>
            <person name="Chen H.C."/>
            <person name="Ermolaeva O."/>
            <person name="Hlavina W."/>
            <person name="Kapustin Y."/>
            <person name="Kiryutin B."/>
            <person name="Kitts P."/>
            <person name="Maglott D."/>
            <person name="Pruitt K."/>
            <person name="Sapojnikov V."/>
            <person name="Souvorov A."/>
            <person name="Mackey A.J."/>
            <person name="Waterhouse R.M."/>
            <person name="Wyder S."/>
            <person name="Zdobnov E.M."/>
            <person name="Zdobnov E.M."/>
            <person name="Wyder S."/>
            <person name="Kriventseva E.V."/>
            <person name="Kadowaki T."/>
            <person name="Bork P."/>
            <person name="Aranda M."/>
            <person name="Bao R."/>
            <person name="Beermann A."/>
            <person name="Berns N."/>
            <person name="Bolognesi R."/>
            <person name="Bonneton F."/>
            <person name="Bopp D."/>
            <person name="Brown S.J."/>
            <person name="Bucher G."/>
            <person name="Butts T."/>
            <person name="Chaumot A."/>
            <person name="Denell R.E."/>
            <person name="Ferrier D.E."/>
            <person name="Friedrich M."/>
            <person name="Gordon C.M."/>
            <person name="Jindra M."/>
            <person name="Klingler M."/>
            <person name="Lan Q."/>
            <person name="Lattorff H.M."/>
            <person name="Laudet V."/>
            <person name="von Levetsow C."/>
            <person name="Liu Z."/>
            <person name="Lutz R."/>
            <person name="Lynch J.A."/>
            <person name="da Fonseca R.N."/>
            <person name="Posnien N."/>
            <person name="Reuter R."/>
            <person name="Roth S."/>
            <person name="Savard J."/>
            <person name="Schinko J.B."/>
            <person name="Schmitt C."/>
            <person name="Schoppmeier M."/>
            <person name="Schroder R."/>
            <person name="Shippy T.D."/>
            <person name="Simonnet F."/>
            <person name="Marques-Souza H."/>
            <person name="Tautz D."/>
            <person name="Tomoyasu Y."/>
            <person name="Trauner J."/>
            <person name="Van der Zee M."/>
            <person name="Vervoort M."/>
            <person name="Wittkopp N."/>
            <person name="Wimmer E.A."/>
            <person name="Yang X."/>
            <person name="Jones A.K."/>
            <person name="Sattelle D.B."/>
            <person name="Ebert P.R."/>
            <person name="Nelson D."/>
            <person name="Scott J.G."/>
            <person name="Beeman R.W."/>
            <person name="Muthukrishnan S."/>
            <person name="Kramer K.J."/>
            <person name="Arakane Y."/>
            <person name="Beeman R.W."/>
            <person name="Zhu Q."/>
            <person name="Hogenkamp D."/>
            <person name="Dixit R."/>
            <person name="Oppert B."/>
            <person name="Jiang H."/>
            <person name="Zou Z."/>
            <person name="Marshall J."/>
            <person name="Elpidina E."/>
            <person name="Vinokurov K."/>
            <person name="Oppert C."/>
            <person name="Zou Z."/>
            <person name="Evans J."/>
            <person name="Lu Z."/>
            <person name="Zhao P."/>
            <person name="Sumathipala N."/>
            <person name="Altincicek B."/>
            <person name="Vilcinskas A."/>
            <person name="Williams M."/>
            <person name="Hultmark D."/>
            <person name="Hetru C."/>
            <person name="Jiang H."/>
            <person name="Grimmelikhuijzen C.J."/>
            <person name="Hauser F."/>
            <person name="Cazzamali G."/>
            <person name="Williamson M."/>
            <person name="Park Y."/>
            <person name="Li B."/>
            <person name="Tanaka Y."/>
            <person name="Predel R."/>
            <person name="Neupert S."/>
            <person name="Schachtner J."/>
            <person name="Verleyen P."/>
            <person name="Raible F."/>
            <person name="Bork P."/>
            <person name="Friedrich M."/>
            <person name="Walden K.K."/>
            <person name="Robertson H.M."/>
            <person name="Angeli S."/>
            <person name="Foret S."/>
            <person name="Bucher G."/>
            <person name="Schuetz S."/>
            <person name="Maleszka R."/>
            <person name="Wimmer E.A."/>
            <person name="Beeman R.W."/>
            <person name="Lorenzen M."/>
            <person name="Tomoyasu Y."/>
            <person name="Miller S.C."/>
            <person name="Grossmann D."/>
            <person name="Bucher G."/>
        </authorList>
    </citation>
    <scope>NUCLEOTIDE SEQUENCE [LARGE SCALE GENOMIC DNA]</scope>
    <source>
        <strain evidence="2 3">Georgia GA2</strain>
    </source>
</reference>
<accession>A0A139WE25</accession>
<dbReference type="KEGG" id="tca:103314813"/>
<protein>
    <submittedName>
        <fullName evidence="2">Uncharacterized protein</fullName>
    </submittedName>
</protein>
<name>A0A139WE25_TRICA</name>
<gene>
    <name evidence="2" type="primary">AUGUSTUS-3.0.2_31265</name>
    <name evidence="2" type="ORF">TcasGA2_TC031265</name>
</gene>
<feature type="compositionally biased region" description="Polar residues" evidence="1">
    <location>
        <begin position="39"/>
        <end position="52"/>
    </location>
</feature>
<reference evidence="2 3" key="2">
    <citation type="journal article" date="2010" name="Nucleic Acids Res.">
        <title>BeetleBase in 2010: revisions to provide comprehensive genomic information for Tribolium castaneum.</title>
        <authorList>
            <person name="Kim H.S."/>
            <person name="Murphy T."/>
            <person name="Xia J."/>
            <person name="Caragea D."/>
            <person name="Park Y."/>
            <person name="Beeman R.W."/>
            <person name="Lorenzen M.D."/>
            <person name="Butcher S."/>
            <person name="Manak J.R."/>
            <person name="Brown S.J."/>
        </authorList>
    </citation>
    <scope>GENOME REANNOTATION</scope>
    <source>
        <strain evidence="2 3">Georgia GA2</strain>
    </source>
</reference>
<dbReference type="Proteomes" id="UP000007266">
    <property type="component" value="Linkage group 8"/>
</dbReference>
<feature type="region of interest" description="Disordered" evidence="1">
    <location>
        <begin position="37"/>
        <end position="59"/>
    </location>
</feature>
<evidence type="ECO:0000313" key="2">
    <source>
        <dbReference type="EMBL" id="KYB26186.1"/>
    </source>
</evidence>
<sequence length="207" mass="23869">MESEGSEDKLPLLEQLRQRISKALDVEHYPFHKRGKTCFENTPVTSETNPQDTEGDFSEDSKDIIAPILTETDPLAEPTEKSNECRPLILNEEIKLEVDEVPFLDEEAKNFLKKNVKKDHAYARIDIPENSTGYRKLYMLEKQKLSAAKKKLSALNKAFLRQKSRRMMVKKLLREMKRKTYSKISQLLKDSGGSFKNGKPKKILIVI</sequence>
<evidence type="ECO:0000256" key="1">
    <source>
        <dbReference type="SAM" id="MobiDB-lite"/>
    </source>
</evidence>
<proteinExistence type="predicted"/>
<keyword evidence="3" id="KW-1185">Reference proteome</keyword>
<dbReference type="AlphaFoldDB" id="A0A139WE25"/>
<dbReference type="EMBL" id="KQ971356">
    <property type="protein sequence ID" value="KYB26186.1"/>
    <property type="molecule type" value="Genomic_DNA"/>
</dbReference>
<organism evidence="2 3">
    <name type="scientific">Tribolium castaneum</name>
    <name type="common">Red flour beetle</name>
    <dbReference type="NCBI Taxonomy" id="7070"/>
    <lineage>
        <taxon>Eukaryota</taxon>
        <taxon>Metazoa</taxon>
        <taxon>Ecdysozoa</taxon>
        <taxon>Arthropoda</taxon>
        <taxon>Hexapoda</taxon>
        <taxon>Insecta</taxon>
        <taxon>Pterygota</taxon>
        <taxon>Neoptera</taxon>
        <taxon>Endopterygota</taxon>
        <taxon>Coleoptera</taxon>
        <taxon>Polyphaga</taxon>
        <taxon>Cucujiformia</taxon>
        <taxon>Tenebrionidae</taxon>
        <taxon>Tenebrionidae incertae sedis</taxon>
        <taxon>Tribolium</taxon>
    </lineage>
</organism>
<dbReference type="InParanoid" id="A0A139WE25"/>
<evidence type="ECO:0000313" key="3">
    <source>
        <dbReference type="Proteomes" id="UP000007266"/>
    </source>
</evidence>